<dbReference type="PANTHER" id="PTHR38033:SF1">
    <property type="entry name" value="DOTU FAMILY TYPE IV_VI SECRETION SYSTEM PROTEIN"/>
    <property type="match status" value="1"/>
</dbReference>
<dbReference type="NCBIfam" id="TIGR03349">
    <property type="entry name" value="IV_VI_DotU"/>
    <property type="match status" value="1"/>
</dbReference>
<reference evidence="3 4" key="1">
    <citation type="submission" date="2014-11" db="EMBL/GenBank/DDBJ databases">
        <title>Genome sequencing of Pantoea rodasii ND03.</title>
        <authorList>
            <person name="Muhamad Yunos N.Y."/>
            <person name="Chan K.-G."/>
        </authorList>
    </citation>
    <scope>NUCLEOTIDE SEQUENCE [LARGE SCALE GENOMIC DNA]</scope>
    <source>
        <strain evidence="3 4">ND03</strain>
    </source>
</reference>
<dbReference type="Gene3D" id="1.25.40.590">
    <property type="entry name" value="Type IV / VI secretion system, DotU"/>
    <property type="match status" value="1"/>
</dbReference>
<feature type="domain" description="Type IV / VI secretion system DotU" evidence="2">
    <location>
        <begin position="13"/>
        <end position="209"/>
    </location>
</feature>
<gene>
    <name evidence="3" type="ORF">QU24_09885</name>
</gene>
<dbReference type="Proteomes" id="UP000030853">
    <property type="component" value="Unassembled WGS sequence"/>
</dbReference>
<dbReference type="AlphaFoldDB" id="A0A0B1RAQ3"/>
<dbReference type="InterPro" id="IPR038522">
    <property type="entry name" value="T4/T6SS_DotU_sf"/>
</dbReference>
<evidence type="ECO:0000313" key="3">
    <source>
        <dbReference type="EMBL" id="KHJ68307.1"/>
    </source>
</evidence>
<keyword evidence="1" id="KW-0472">Membrane</keyword>
<dbReference type="RefSeq" id="WP_039330552.1">
    <property type="nucleotide sequence ID" value="NZ_JTJJ01000033.1"/>
</dbReference>
<accession>A0A0B1RAQ3</accession>
<evidence type="ECO:0000259" key="2">
    <source>
        <dbReference type="Pfam" id="PF09850"/>
    </source>
</evidence>
<proteinExistence type="predicted"/>
<dbReference type="Pfam" id="PF09850">
    <property type="entry name" value="DotU"/>
    <property type="match status" value="1"/>
</dbReference>
<keyword evidence="1" id="KW-0812">Transmembrane</keyword>
<evidence type="ECO:0000313" key="4">
    <source>
        <dbReference type="Proteomes" id="UP000030853"/>
    </source>
</evidence>
<sequence>MISQDSHITISTLDTLMQDTWLLALAVRNGQSITVDDALYQHCFSMVQQVQDKLNTAGAPDSLCDEIKFAHCVFLDELIMTIPEADISAWWRRTPLQGHFLGHLNGGEHFYEHIKNLLREPAPSETLLVCYQRMLKFGYSGKYRVENDTERQSLLQQLEKRLPEVAQMDAHWDIVRCSGPAEMHWWRSPQMAFVSLLLLTAGLWGGLRLFLLTQ</sequence>
<dbReference type="PANTHER" id="PTHR38033">
    <property type="entry name" value="MEMBRANE PROTEIN-RELATED"/>
    <property type="match status" value="1"/>
</dbReference>
<dbReference type="NCBIfam" id="NF038239">
    <property type="entry name" value="T6SS_TssL_short"/>
    <property type="match status" value="1"/>
</dbReference>
<dbReference type="InterPro" id="IPR017732">
    <property type="entry name" value="T4/T6SS_DotU"/>
</dbReference>
<feature type="transmembrane region" description="Helical" evidence="1">
    <location>
        <begin position="191"/>
        <end position="211"/>
    </location>
</feature>
<name>A0A0B1RAQ3_9GAMM</name>
<protein>
    <submittedName>
        <fullName evidence="3">Type IV secretion protein DotU</fullName>
    </submittedName>
</protein>
<evidence type="ECO:0000256" key="1">
    <source>
        <dbReference type="SAM" id="Phobius"/>
    </source>
</evidence>
<comment type="caution">
    <text evidence="3">The sequence shown here is derived from an EMBL/GenBank/DDBJ whole genome shotgun (WGS) entry which is preliminary data.</text>
</comment>
<dbReference type="EMBL" id="JTJJ01000033">
    <property type="protein sequence ID" value="KHJ68307.1"/>
    <property type="molecule type" value="Genomic_DNA"/>
</dbReference>
<organism evidence="3 4">
    <name type="scientific">Pantoea rodasii</name>
    <dbReference type="NCBI Taxonomy" id="1076549"/>
    <lineage>
        <taxon>Bacteria</taxon>
        <taxon>Pseudomonadati</taxon>
        <taxon>Pseudomonadota</taxon>
        <taxon>Gammaproteobacteria</taxon>
        <taxon>Enterobacterales</taxon>
        <taxon>Erwiniaceae</taxon>
        <taxon>Pantoea</taxon>
    </lineage>
</organism>
<keyword evidence="1" id="KW-1133">Transmembrane helix</keyword>